<accession>A0A834YY27</accession>
<evidence type="ECO:0000259" key="2">
    <source>
        <dbReference type="Pfam" id="PF03478"/>
    </source>
</evidence>
<feature type="domain" description="KIB1-4 beta-propeller" evidence="2">
    <location>
        <begin position="5"/>
        <end position="223"/>
    </location>
</feature>
<dbReference type="Gene3D" id="1.20.1280.50">
    <property type="match status" value="1"/>
</dbReference>
<evidence type="ECO:0000313" key="4">
    <source>
        <dbReference type="Proteomes" id="UP000655225"/>
    </source>
</evidence>
<dbReference type="OMA" id="CISARQN"/>
<dbReference type="PANTHER" id="PTHR33127:SF5">
    <property type="entry name" value="TRANSMEMBRANE PROTEIN"/>
    <property type="match status" value="1"/>
</dbReference>
<sequence length="603" mass="69862">MLFSKLEQEKNYSRSTPEMRQKFIHASQHDWLVMSDRDFEEHCFLWNPVSLETVQLPPLKVEYNLWTLKSKYDQGGTTCILTAPPNDPNCMILFWNMRTTFFLFCRLGEEQWTKQYYKLEDGDNHTLRRAISCSDGNIYALTLQGKLAVIVKVPPGRLSVRILEVEPFKSPLMSEALDKYLVESCGEIFLVMGIYTGFGLEEASNIEVFRMDFSSMVWAKTKDKSMYTYTLQDKSISVSLPCPNLSSPWFSLGWIMPVHRSAVTSIEHAQRIPKEKNTKVKDTQKAIIREDGVEKTEVEGRAWSEFPNDLLKLITRHLLLVDYMQFSLVCKTWRLAALPTKWNNALIESSTQCPWLMSIHTEMGKCSFFDPTSSMYYFMDIPDLSGATICFSKDGWLLMSREWIEIGVRRRGDKSWTVFNLDSNLHFLTSFNNPVFYNGSFYCLGQDGNLGVFDPNEGEFNILPNPQKPCISARQNFLVECNGDLLSVFVGHLAKWVRIFRLDRSIMVWKETKCLEDHTLFISRVASLTKTEMTKKWGMENKVYFPRFRGKEGVSYTLGACSNHFSESEKSNLNFYGTKEPVHCAWIEPRWPRPCCEELNWLV</sequence>
<dbReference type="Pfam" id="PF00646">
    <property type="entry name" value="F-box"/>
    <property type="match status" value="1"/>
</dbReference>
<dbReference type="InterPro" id="IPR036047">
    <property type="entry name" value="F-box-like_dom_sf"/>
</dbReference>
<feature type="domain" description="KIB1-4 beta-propeller" evidence="2">
    <location>
        <begin position="409"/>
        <end position="546"/>
    </location>
</feature>
<name>A0A834YY27_TETSI</name>
<comment type="caution">
    <text evidence="3">The sequence shown here is derived from an EMBL/GenBank/DDBJ whole genome shotgun (WGS) entry which is preliminary data.</text>
</comment>
<dbReference type="SUPFAM" id="SSF81383">
    <property type="entry name" value="F-box domain"/>
    <property type="match status" value="1"/>
</dbReference>
<dbReference type="OrthoDB" id="818086at2759"/>
<dbReference type="PANTHER" id="PTHR33127">
    <property type="entry name" value="TRANSMEMBRANE PROTEIN"/>
    <property type="match status" value="1"/>
</dbReference>
<evidence type="ECO:0000313" key="3">
    <source>
        <dbReference type="EMBL" id="KAF8395790.1"/>
    </source>
</evidence>
<dbReference type="Pfam" id="PF03478">
    <property type="entry name" value="Beta-prop_KIB1-4"/>
    <property type="match status" value="2"/>
</dbReference>
<dbReference type="InterPro" id="IPR005174">
    <property type="entry name" value="KIB1-4_b-propeller"/>
</dbReference>
<gene>
    <name evidence="3" type="ORF">HHK36_019741</name>
</gene>
<dbReference type="EMBL" id="JABCRI010000013">
    <property type="protein sequence ID" value="KAF8395790.1"/>
    <property type="molecule type" value="Genomic_DNA"/>
</dbReference>
<reference evidence="3 4" key="1">
    <citation type="submission" date="2020-04" db="EMBL/GenBank/DDBJ databases">
        <title>Plant Genome Project.</title>
        <authorList>
            <person name="Zhang R.-G."/>
        </authorList>
    </citation>
    <scope>NUCLEOTIDE SEQUENCE [LARGE SCALE GENOMIC DNA]</scope>
    <source>
        <strain evidence="3">YNK0</strain>
        <tissue evidence="3">Leaf</tissue>
    </source>
</reference>
<dbReference type="InterPro" id="IPR001810">
    <property type="entry name" value="F-box_dom"/>
</dbReference>
<evidence type="ECO:0008006" key="5">
    <source>
        <dbReference type="Google" id="ProtNLM"/>
    </source>
</evidence>
<keyword evidence="4" id="KW-1185">Reference proteome</keyword>
<protein>
    <recommendedName>
        <fullName evidence="5">F-box domain-containing protein</fullName>
    </recommendedName>
</protein>
<feature type="domain" description="F-box" evidence="1">
    <location>
        <begin position="303"/>
        <end position="334"/>
    </location>
</feature>
<proteinExistence type="predicted"/>
<dbReference type="AlphaFoldDB" id="A0A834YY27"/>
<evidence type="ECO:0000259" key="1">
    <source>
        <dbReference type="Pfam" id="PF00646"/>
    </source>
</evidence>
<organism evidence="3 4">
    <name type="scientific">Tetracentron sinense</name>
    <name type="common">Spur-leaf</name>
    <dbReference type="NCBI Taxonomy" id="13715"/>
    <lineage>
        <taxon>Eukaryota</taxon>
        <taxon>Viridiplantae</taxon>
        <taxon>Streptophyta</taxon>
        <taxon>Embryophyta</taxon>
        <taxon>Tracheophyta</taxon>
        <taxon>Spermatophyta</taxon>
        <taxon>Magnoliopsida</taxon>
        <taxon>Trochodendrales</taxon>
        <taxon>Trochodendraceae</taxon>
        <taxon>Tetracentron</taxon>
    </lineage>
</organism>
<dbReference type="Proteomes" id="UP000655225">
    <property type="component" value="Unassembled WGS sequence"/>
</dbReference>
<dbReference type="CDD" id="cd09917">
    <property type="entry name" value="F-box_SF"/>
    <property type="match status" value="1"/>
</dbReference>